<protein>
    <submittedName>
        <fullName evidence="1">Uncharacterized protein</fullName>
    </submittedName>
</protein>
<organism evidence="1">
    <name type="scientific">marine metagenome</name>
    <dbReference type="NCBI Taxonomy" id="408172"/>
    <lineage>
        <taxon>unclassified sequences</taxon>
        <taxon>metagenomes</taxon>
        <taxon>ecological metagenomes</taxon>
    </lineage>
</organism>
<gene>
    <name evidence="1" type="ORF">METZ01_LOCUS476144</name>
</gene>
<proteinExistence type="predicted"/>
<accession>A0A383BTX3</accession>
<dbReference type="EMBL" id="UINC01203163">
    <property type="protein sequence ID" value="SVE23290.1"/>
    <property type="molecule type" value="Genomic_DNA"/>
</dbReference>
<dbReference type="AlphaFoldDB" id="A0A383BTX3"/>
<name>A0A383BTX3_9ZZZZ</name>
<evidence type="ECO:0000313" key="1">
    <source>
        <dbReference type="EMBL" id="SVE23290.1"/>
    </source>
</evidence>
<sequence length="110" mass="13172">IVPYKKIISDSRYYSFDGNKMEHLYGIKYLDNSAEEILDATIEMDSVVNGDFVLNKNQRKLLKRYQNEYCQKNNWSKRFAPISINWLEKNYYLYLEDNIDLIGDRNVESQ</sequence>
<reference evidence="1" key="1">
    <citation type="submission" date="2018-05" db="EMBL/GenBank/DDBJ databases">
        <authorList>
            <person name="Lanie J.A."/>
            <person name="Ng W.-L."/>
            <person name="Kazmierczak K.M."/>
            <person name="Andrzejewski T.M."/>
            <person name="Davidsen T.M."/>
            <person name="Wayne K.J."/>
            <person name="Tettelin H."/>
            <person name="Glass J.I."/>
            <person name="Rusch D."/>
            <person name="Podicherti R."/>
            <person name="Tsui H.-C.T."/>
            <person name="Winkler M.E."/>
        </authorList>
    </citation>
    <scope>NUCLEOTIDE SEQUENCE</scope>
</reference>
<feature type="non-terminal residue" evidence="1">
    <location>
        <position position="1"/>
    </location>
</feature>